<organism evidence="2">
    <name type="scientific">Hyaloperonospora arabidopsidis (strain Emoy2)</name>
    <name type="common">Downy mildew agent</name>
    <name type="synonym">Peronospora arabidopsidis</name>
    <dbReference type="NCBI Taxonomy" id="559515"/>
    <lineage>
        <taxon>Eukaryota</taxon>
        <taxon>Sar</taxon>
        <taxon>Stramenopiles</taxon>
        <taxon>Oomycota</taxon>
        <taxon>Peronosporomycetes</taxon>
        <taxon>Peronosporales</taxon>
        <taxon>Peronosporaceae</taxon>
        <taxon>Hyaloperonospora</taxon>
    </lineage>
</organism>
<evidence type="ECO:0000256" key="1">
    <source>
        <dbReference type="SAM" id="MobiDB-lite"/>
    </source>
</evidence>
<dbReference type="PHI-base" id="PHI:4757"/>
<feature type="region of interest" description="Disordered" evidence="1">
    <location>
        <begin position="1"/>
        <end position="35"/>
    </location>
</feature>
<dbReference type="EMBL" id="HE574709">
    <property type="protein sequence ID" value="CCC55787.1"/>
    <property type="molecule type" value="mRNA"/>
</dbReference>
<proteinExistence type="evidence at transcript level"/>
<name>G3C9L1_HYAAE</name>
<evidence type="ECO:0000313" key="2">
    <source>
        <dbReference type="EMBL" id="CCC55787.1"/>
    </source>
</evidence>
<feature type="non-terminal residue" evidence="2">
    <location>
        <position position="1"/>
    </location>
</feature>
<accession>G3C9L1</accession>
<dbReference type="AlphaFoldDB" id="G3C9L1"/>
<gene>
    <name evidence="2" type="primary">RxL24</name>
</gene>
<sequence>LVPDSIPDVSTRSDAMNQEDTPSSRRSGSSVNKQAEDRAISVKGALGVIGLTKLVNKPAIPSKLLREGISADVVFGRLHLDTSGIELFEKPDFLSWAVYVDRFNLKHPTRVKSMYAILTTRYTPDVLAKMIEAAKHKPETKRIAMDLQAEQMAEWKLAEIDPGLVFDMFRLNVVDQLSQPAFNIWLRYAREYNPGGGITTLLETLKHRYTDADLSRLLIAAKQDEFTFDLALDLQIALANLWLVRRVRPEYVFEWLGLHRLHRGVRNLYKNVEVRTWKEYAKGFRHETELGHMELIDLLRHYYKDKKLSSLVVKAHHKSPQYDWTVRLMHDLVVRWIGEGKSVAYVREKVGVAGVFKYDRMLLELANGSPVELKL</sequence>
<reference evidence="2" key="1">
    <citation type="journal article" date="2011" name="Plant J.">
        <title>Subcellular Localization of the Hpa RxLR Effector Repertoire Identifies the Extrahaustorial Membrane-Localized HaRxL17 that Confers Enhanced Plant Susceptibility.</title>
        <authorList>
            <person name="Caillaud M.C."/>
            <person name="Piquerez S.J."/>
            <person name="Fabro G."/>
            <person name="Steinbrenner J."/>
            <person name="Ishaque N."/>
            <person name="Beynon J."/>
            <person name="Jones J.D."/>
        </authorList>
    </citation>
    <scope>NUCLEOTIDE SEQUENCE</scope>
    <source>
        <strain evidence="2">Emoy2</strain>
        <tissue evidence="2">Conidiospore</tissue>
    </source>
</reference>
<protein>
    <submittedName>
        <fullName evidence="2">RxLR effector candidate</fullName>
    </submittedName>
</protein>
<feature type="compositionally biased region" description="Polar residues" evidence="1">
    <location>
        <begin position="8"/>
        <end position="33"/>
    </location>
</feature>